<evidence type="ECO:0000256" key="5">
    <source>
        <dbReference type="ARBA" id="ARBA00034769"/>
    </source>
</evidence>
<dbReference type="Proteomes" id="UP000046393">
    <property type="component" value="Unplaced"/>
</dbReference>
<evidence type="ECO:0000256" key="3">
    <source>
        <dbReference type="ARBA" id="ARBA00022989"/>
    </source>
</evidence>
<evidence type="ECO:0000256" key="7">
    <source>
        <dbReference type="SAM" id="MobiDB-lite"/>
    </source>
</evidence>
<dbReference type="InterPro" id="IPR021134">
    <property type="entry name" value="Bestrophin-like"/>
</dbReference>
<keyword evidence="6" id="KW-0868">Chloride</keyword>
<accession>A0A0N5B1C9</accession>
<evidence type="ECO:0000256" key="4">
    <source>
        <dbReference type="ARBA" id="ARBA00023136"/>
    </source>
</evidence>
<comment type="function">
    <text evidence="6">Forms chloride channels.</text>
</comment>
<keyword evidence="6" id="KW-0407">Ion channel</keyword>
<sequence length="420" mass="48011">MTVSYNIDVIKTTSFSGFLKLQLRWRGSIWKQVITELILFTTAFAVLTVIYRTNILSEESRRVWDNFSRLFDQRMNYIPLTFMLGFFVTVIVGRWNDIFKNIGWIDNSALYVAAFIHIEKARIIRRNIIRYLVLTQTLIFRDISIQVRKRFPTMDTLLATGLMNEEEFECLNKLGEGPKYWAPILWSYSLLCSAREQGKIAGDALLNNILEQIRQFRSGLGRLCNYDWVPVPLVYPQVVFLAVRSYFLLSLIARQSVMVYPIVPFIMTALQYIFYVGWMKVAESLMNPLGEDDDDFECNYLIDRNLKVGLQIVDDAYGVVPRQQQSSVEMLYSAESATKPIFPLAGSVAGVAVDEIVMIPHVDVNGETESLSDDQVNEDKVKLVAVSKSDNGANDKSGNECGIPSHRPSVLEKVKRQFSR</sequence>
<dbReference type="GO" id="GO:0005886">
    <property type="term" value="C:plasma membrane"/>
    <property type="evidence" value="ECO:0007669"/>
    <property type="project" value="UniProtKB-SubCell"/>
</dbReference>
<feature type="transmembrane region" description="Helical" evidence="6">
    <location>
        <begin position="77"/>
        <end position="95"/>
    </location>
</feature>
<keyword evidence="6" id="KW-0406">Ion transport</keyword>
<comment type="subcellular location">
    <subcellularLocation>
        <location evidence="6">Cell membrane</location>
        <topology evidence="6">Multi-pass membrane protein</topology>
    </subcellularLocation>
    <subcellularLocation>
        <location evidence="1">Membrane</location>
    </subcellularLocation>
</comment>
<keyword evidence="6" id="KW-0813">Transport</keyword>
<organism evidence="8 9">
    <name type="scientific">Syphacia muris</name>
    <dbReference type="NCBI Taxonomy" id="451379"/>
    <lineage>
        <taxon>Eukaryota</taxon>
        <taxon>Metazoa</taxon>
        <taxon>Ecdysozoa</taxon>
        <taxon>Nematoda</taxon>
        <taxon>Chromadorea</taxon>
        <taxon>Rhabditida</taxon>
        <taxon>Spirurina</taxon>
        <taxon>Oxyuridomorpha</taxon>
        <taxon>Oxyuroidea</taxon>
        <taxon>Oxyuridae</taxon>
        <taxon>Syphacia</taxon>
    </lineage>
</organism>
<dbReference type="Pfam" id="PF01062">
    <property type="entry name" value="Bestrophin"/>
    <property type="match status" value="1"/>
</dbReference>
<keyword evidence="6" id="KW-0869">Chloride channel</keyword>
<evidence type="ECO:0000256" key="1">
    <source>
        <dbReference type="ARBA" id="ARBA00004370"/>
    </source>
</evidence>
<keyword evidence="3 6" id="KW-1133">Transmembrane helix</keyword>
<dbReference type="InterPro" id="IPR000615">
    <property type="entry name" value="Bestrophin"/>
</dbReference>
<name>A0A0N5B1C9_9BILA</name>
<reference evidence="9" key="1">
    <citation type="submission" date="2017-02" db="UniProtKB">
        <authorList>
            <consortium name="WormBaseParasite"/>
        </authorList>
    </citation>
    <scope>IDENTIFICATION</scope>
</reference>
<dbReference type="PANTHER" id="PTHR10736:SF63">
    <property type="entry name" value="BESTROPHIN HOMOLOG-RELATED"/>
    <property type="match status" value="1"/>
</dbReference>
<keyword evidence="2 6" id="KW-0812">Transmembrane</keyword>
<dbReference type="PANTHER" id="PTHR10736">
    <property type="entry name" value="BESTROPHIN"/>
    <property type="match status" value="1"/>
</dbReference>
<evidence type="ECO:0000256" key="6">
    <source>
        <dbReference type="RuleBase" id="RU363126"/>
    </source>
</evidence>
<dbReference type="AlphaFoldDB" id="A0A0N5B1C9"/>
<feature type="transmembrane region" description="Helical" evidence="6">
    <location>
        <begin position="29"/>
        <end position="51"/>
    </location>
</feature>
<evidence type="ECO:0000256" key="2">
    <source>
        <dbReference type="ARBA" id="ARBA00022692"/>
    </source>
</evidence>
<feature type="transmembrane region" description="Helical" evidence="6">
    <location>
        <begin position="233"/>
        <end position="252"/>
    </location>
</feature>
<feature type="compositionally biased region" description="Basic and acidic residues" evidence="7">
    <location>
        <begin position="409"/>
        <end position="420"/>
    </location>
</feature>
<keyword evidence="6" id="KW-1003">Cell membrane</keyword>
<keyword evidence="4 6" id="KW-0472">Membrane</keyword>
<protein>
    <recommendedName>
        <fullName evidence="6">Bestrophin homolog</fullName>
    </recommendedName>
</protein>
<dbReference type="GO" id="GO:0005254">
    <property type="term" value="F:chloride channel activity"/>
    <property type="evidence" value="ECO:0007669"/>
    <property type="project" value="UniProtKB-KW"/>
</dbReference>
<evidence type="ECO:0000313" key="8">
    <source>
        <dbReference type="Proteomes" id="UP000046393"/>
    </source>
</evidence>
<keyword evidence="8" id="KW-1185">Reference proteome</keyword>
<dbReference type="WBParaSite" id="SMUV_0001109201-mRNA-1">
    <property type="protein sequence ID" value="SMUV_0001109201-mRNA-1"/>
    <property type="gene ID" value="SMUV_0001109201"/>
</dbReference>
<proteinExistence type="inferred from homology"/>
<comment type="similarity">
    <text evidence="5 6">Belongs to the anion channel-forming bestrophin (TC 1.A.46) family. Calcium-sensitive chloride channel subfamily.</text>
</comment>
<dbReference type="GO" id="GO:0034707">
    <property type="term" value="C:chloride channel complex"/>
    <property type="evidence" value="ECO:0007669"/>
    <property type="project" value="UniProtKB-KW"/>
</dbReference>
<evidence type="ECO:0000313" key="9">
    <source>
        <dbReference type="WBParaSite" id="SMUV_0001109201-mRNA-1"/>
    </source>
</evidence>
<feature type="transmembrane region" description="Helical" evidence="6">
    <location>
        <begin position="258"/>
        <end position="278"/>
    </location>
</feature>
<feature type="region of interest" description="Disordered" evidence="7">
    <location>
        <begin position="388"/>
        <end position="420"/>
    </location>
</feature>